<gene>
    <name evidence="2" type="ORF">SAMN05660748_1006</name>
</gene>
<evidence type="ECO:0000313" key="2">
    <source>
        <dbReference type="EMBL" id="SOC47748.1"/>
    </source>
</evidence>
<name>A0A285V2E1_9ACTN</name>
<dbReference type="EMBL" id="OBQI01000001">
    <property type="protein sequence ID" value="SOC47748.1"/>
    <property type="molecule type" value="Genomic_DNA"/>
</dbReference>
<feature type="transmembrane region" description="Helical" evidence="1">
    <location>
        <begin position="109"/>
        <end position="127"/>
    </location>
</feature>
<feature type="transmembrane region" description="Helical" evidence="1">
    <location>
        <begin position="139"/>
        <end position="156"/>
    </location>
</feature>
<sequence>MWWVWVLAVALVWMALAVVGGVVLGRGMRMADQRELKPSVRLAPADSPVTAPAPQRAAVRTRRRAVPLPPVGIALAALAVALETVGFVVRLRGENGPVASALSMDAPYSVPRTFVAVLFAVAAVAAVAGASRLPGRRSWWLGVGLVAGLIATVKVGSTVHVNAMNALSEAFGDAGALAVSVAAAAAVIGALWFLSRTERRDRRRVLGVLGLYAAASVGLSGLSSVAATTFTANIATAATYLEESGEALAGVAFLMAVLIGVAPRLVLPAEWALRRTADAQTLEAPVADARHRPATF</sequence>
<evidence type="ECO:0000256" key="1">
    <source>
        <dbReference type="SAM" id="Phobius"/>
    </source>
</evidence>
<keyword evidence="1" id="KW-0472">Membrane</keyword>
<proteinExistence type="predicted"/>
<dbReference type="OrthoDB" id="5195638at2"/>
<dbReference type="RefSeq" id="WP_097193837.1">
    <property type="nucleotide sequence ID" value="NZ_OBQI01000001.1"/>
</dbReference>
<feature type="transmembrane region" description="Helical" evidence="1">
    <location>
        <begin position="247"/>
        <end position="267"/>
    </location>
</feature>
<protein>
    <submittedName>
        <fullName evidence="2">Uncharacterized protein</fullName>
    </submittedName>
</protein>
<keyword evidence="1" id="KW-1133">Transmembrane helix</keyword>
<feature type="transmembrane region" description="Helical" evidence="1">
    <location>
        <begin position="206"/>
        <end position="227"/>
    </location>
</feature>
<feature type="transmembrane region" description="Helical" evidence="1">
    <location>
        <begin position="6"/>
        <end position="25"/>
    </location>
</feature>
<accession>A0A285V2E1</accession>
<feature type="transmembrane region" description="Helical" evidence="1">
    <location>
        <begin position="65"/>
        <end position="89"/>
    </location>
</feature>
<feature type="transmembrane region" description="Helical" evidence="1">
    <location>
        <begin position="176"/>
        <end position="194"/>
    </location>
</feature>
<keyword evidence="1" id="KW-0812">Transmembrane</keyword>
<keyword evidence="3" id="KW-1185">Reference proteome</keyword>
<dbReference type="Proteomes" id="UP000219435">
    <property type="component" value="Unassembled WGS sequence"/>
</dbReference>
<reference evidence="3" key="1">
    <citation type="submission" date="2017-08" db="EMBL/GenBank/DDBJ databases">
        <authorList>
            <person name="Varghese N."/>
            <person name="Submissions S."/>
        </authorList>
    </citation>
    <scope>NUCLEOTIDE SEQUENCE [LARGE SCALE GENOMIC DNA]</scope>
    <source>
        <strain evidence="3">DSM 4725</strain>
    </source>
</reference>
<evidence type="ECO:0000313" key="3">
    <source>
        <dbReference type="Proteomes" id="UP000219435"/>
    </source>
</evidence>
<organism evidence="2 3">
    <name type="scientific">Blastococcus aggregatus</name>
    <dbReference type="NCBI Taxonomy" id="38502"/>
    <lineage>
        <taxon>Bacteria</taxon>
        <taxon>Bacillati</taxon>
        <taxon>Actinomycetota</taxon>
        <taxon>Actinomycetes</taxon>
        <taxon>Geodermatophilales</taxon>
        <taxon>Geodermatophilaceae</taxon>
        <taxon>Blastococcus</taxon>
    </lineage>
</organism>
<dbReference type="AlphaFoldDB" id="A0A285V2E1"/>